<keyword evidence="1" id="KW-0547">Nucleotide-binding</keyword>
<dbReference type="EMBL" id="JAVLVU010000001">
    <property type="protein sequence ID" value="MDT3401669.1"/>
    <property type="molecule type" value="Genomic_DNA"/>
</dbReference>
<dbReference type="InterPro" id="IPR003833">
    <property type="entry name" value="CT_C_D"/>
</dbReference>
<feature type="domain" description="Carboxyltransferase" evidence="4">
    <location>
        <begin position="12"/>
        <end position="223"/>
    </location>
</feature>
<dbReference type="Gene3D" id="3.30.1360.40">
    <property type="match status" value="1"/>
</dbReference>
<dbReference type="SUPFAM" id="SSF160467">
    <property type="entry name" value="PH0987 N-terminal domain-like"/>
    <property type="match status" value="1"/>
</dbReference>
<evidence type="ECO:0000259" key="4">
    <source>
        <dbReference type="SMART" id="SM00796"/>
    </source>
</evidence>
<dbReference type="PANTHER" id="PTHR34698">
    <property type="entry name" value="5-OXOPROLINASE SUBUNIT B"/>
    <property type="match status" value="1"/>
</dbReference>
<evidence type="ECO:0000256" key="1">
    <source>
        <dbReference type="ARBA" id="ARBA00022741"/>
    </source>
</evidence>
<name>A0ABU3GPF2_9SPHI</name>
<comment type="caution">
    <text evidence="5">The sequence shown here is derived from an EMBL/GenBank/DDBJ whole genome shotgun (WGS) entry which is preliminary data.</text>
</comment>
<dbReference type="Pfam" id="PF02682">
    <property type="entry name" value="CT_C_D"/>
    <property type="match status" value="1"/>
</dbReference>
<keyword evidence="3" id="KW-0067">ATP-binding</keyword>
<dbReference type="Gene3D" id="2.40.100.10">
    <property type="entry name" value="Cyclophilin-like"/>
    <property type="match status" value="1"/>
</dbReference>
<evidence type="ECO:0000256" key="3">
    <source>
        <dbReference type="ARBA" id="ARBA00022840"/>
    </source>
</evidence>
<organism evidence="5 6">
    <name type="scientific">Mucilaginibacter terrae</name>
    <dbReference type="NCBI Taxonomy" id="1955052"/>
    <lineage>
        <taxon>Bacteria</taxon>
        <taxon>Pseudomonadati</taxon>
        <taxon>Bacteroidota</taxon>
        <taxon>Sphingobacteriia</taxon>
        <taxon>Sphingobacteriales</taxon>
        <taxon>Sphingobacteriaceae</taxon>
        <taxon>Mucilaginibacter</taxon>
    </lineage>
</organism>
<evidence type="ECO:0000313" key="6">
    <source>
        <dbReference type="Proteomes" id="UP001258315"/>
    </source>
</evidence>
<dbReference type="PANTHER" id="PTHR34698:SF2">
    <property type="entry name" value="5-OXOPROLINASE SUBUNIT B"/>
    <property type="match status" value="1"/>
</dbReference>
<dbReference type="Proteomes" id="UP001258315">
    <property type="component" value="Unassembled WGS sequence"/>
</dbReference>
<gene>
    <name evidence="5" type="ORF">QE417_000741</name>
</gene>
<keyword evidence="2" id="KW-0378">Hydrolase</keyword>
<reference evidence="6" key="1">
    <citation type="submission" date="2023-07" db="EMBL/GenBank/DDBJ databases">
        <title>Functional and genomic diversity of the sorghum phyllosphere microbiome.</title>
        <authorList>
            <person name="Shade A."/>
        </authorList>
    </citation>
    <scope>NUCLEOTIDE SEQUENCE [LARGE SCALE GENOMIC DNA]</scope>
    <source>
        <strain evidence="6">SORGH_AS_0422</strain>
    </source>
</reference>
<evidence type="ECO:0000256" key="2">
    <source>
        <dbReference type="ARBA" id="ARBA00022801"/>
    </source>
</evidence>
<accession>A0ABU3GPF2</accession>
<dbReference type="InterPro" id="IPR029000">
    <property type="entry name" value="Cyclophilin-like_dom_sf"/>
</dbReference>
<protein>
    <submittedName>
        <fullName evidence="5">Inhibitor of KinA</fullName>
    </submittedName>
</protein>
<evidence type="ECO:0000313" key="5">
    <source>
        <dbReference type="EMBL" id="MDT3401669.1"/>
    </source>
</evidence>
<dbReference type="SMART" id="SM00796">
    <property type="entry name" value="AHS1"/>
    <property type="match status" value="1"/>
</dbReference>
<proteinExistence type="predicted"/>
<dbReference type="SUPFAM" id="SSF50891">
    <property type="entry name" value="Cyclophilin-like"/>
    <property type="match status" value="1"/>
</dbReference>
<dbReference type="NCBIfam" id="TIGR00370">
    <property type="entry name" value="5-oxoprolinase subunit PxpB"/>
    <property type="match status" value="1"/>
</dbReference>
<dbReference type="RefSeq" id="WP_311947577.1">
    <property type="nucleotide sequence ID" value="NZ_JAVLVU010000001.1"/>
</dbReference>
<sequence length="244" mass="26942">MPLQSPIYSQALSVYYLSEQAVTVEFGNEISDVLLHRISSFNERLQQNPFPGLQTTVPAYTTLSVFYDALTVLQATHMPGRSCFEKVQHYLLNLGEKNLSQTSSETPPINIPVCYGDDFGPDIADLASQHNLTTQQVINLHTQAIYTVYMIGFVPGFAYMGGLNEQLATPRKATPRQTIPFGSVGIADKQTGIYPLDTPGGWQIIGRTPLKLFDATRSQPSLLKAGNLVNFKSISPQEFDMYSA</sequence>
<keyword evidence="6" id="KW-1185">Reference proteome</keyword>
<dbReference type="InterPro" id="IPR010016">
    <property type="entry name" value="PxpB"/>
</dbReference>